<evidence type="ECO:0000313" key="2">
    <source>
        <dbReference type="Proteomes" id="UP000182312"/>
    </source>
</evidence>
<evidence type="ECO:0008006" key="3">
    <source>
        <dbReference type="Google" id="ProtNLM"/>
    </source>
</evidence>
<proteinExistence type="predicted"/>
<dbReference type="InterPro" id="IPR011051">
    <property type="entry name" value="RmlC_Cupin_sf"/>
</dbReference>
<dbReference type="Gene3D" id="2.60.120.10">
    <property type="entry name" value="Jelly Rolls"/>
    <property type="match status" value="1"/>
</dbReference>
<sequence>MKITRAGQTPSDAGPADWFAGNVRIDPPFAAEPPCRAVGAHVTVEPGARTAWHTQPSTVLIGSPHLRRSSWLSTRLR</sequence>
<evidence type="ECO:0000313" key="1">
    <source>
        <dbReference type="EMBL" id="SFA62011.1"/>
    </source>
</evidence>
<dbReference type="RefSeq" id="WP_197056023.1">
    <property type="nucleotide sequence ID" value="NZ_FOJO01000043.1"/>
</dbReference>
<accession>A0A1I0UDA6</accession>
<organism evidence="1 2">
    <name type="scientific">Paracoccus halophilus</name>
    <dbReference type="NCBI Taxonomy" id="376733"/>
    <lineage>
        <taxon>Bacteria</taxon>
        <taxon>Pseudomonadati</taxon>
        <taxon>Pseudomonadota</taxon>
        <taxon>Alphaproteobacteria</taxon>
        <taxon>Rhodobacterales</taxon>
        <taxon>Paracoccaceae</taxon>
        <taxon>Paracoccus</taxon>
    </lineage>
</organism>
<dbReference type="EMBL" id="FOJO01000043">
    <property type="protein sequence ID" value="SFA62011.1"/>
    <property type="molecule type" value="Genomic_DNA"/>
</dbReference>
<name>A0A1I0UDA6_9RHOB</name>
<reference evidence="1 2" key="1">
    <citation type="submission" date="2016-10" db="EMBL/GenBank/DDBJ databases">
        <authorList>
            <person name="de Groot N.N."/>
        </authorList>
    </citation>
    <scope>NUCLEOTIDE SEQUENCE [LARGE SCALE GENOMIC DNA]</scope>
    <source>
        <strain evidence="1 2">CGMCC 1.6117</strain>
    </source>
</reference>
<dbReference type="SUPFAM" id="SSF51182">
    <property type="entry name" value="RmlC-like cupins"/>
    <property type="match status" value="1"/>
</dbReference>
<dbReference type="Proteomes" id="UP000182312">
    <property type="component" value="Unassembled WGS sequence"/>
</dbReference>
<dbReference type="AlphaFoldDB" id="A0A1I0UDA6"/>
<gene>
    <name evidence="1" type="ORF">SAMN04487972_1437</name>
</gene>
<dbReference type="InterPro" id="IPR014710">
    <property type="entry name" value="RmlC-like_jellyroll"/>
</dbReference>
<protein>
    <recommendedName>
        <fullName evidence="3">Cupin</fullName>
    </recommendedName>
</protein>